<evidence type="ECO:0000256" key="1">
    <source>
        <dbReference type="SAM" id="MobiDB-lite"/>
    </source>
</evidence>
<protein>
    <submittedName>
        <fullName evidence="2">Uncharacterized protein</fullName>
    </submittedName>
</protein>
<reference evidence="2" key="2">
    <citation type="submission" date="2020-11" db="EMBL/GenBank/DDBJ databases">
        <authorList>
            <person name="Cecchin M."/>
            <person name="Marcolungo L."/>
            <person name="Rossato M."/>
            <person name="Girolomoni L."/>
            <person name="Cosentino E."/>
            <person name="Cuine S."/>
            <person name="Li-Beisson Y."/>
            <person name="Delledonne M."/>
            <person name="Ballottari M."/>
        </authorList>
    </citation>
    <scope>NUCLEOTIDE SEQUENCE</scope>
    <source>
        <strain evidence="2">211/11P</strain>
        <tissue evidence="2">Whole cell</tissue>
    </source>
</reference>
<name>A0A9D4TVJ6_CHLVU</name>
<organism evidence="2 3">
    <name type="scientific">Chlorella vulgaris</name>
    <name type="common">Green alga</name>
    <dbReference type="NCBI Taxonomy" id="3077"/>
    <lineage>
        <taxon>Eukaryota</taxon>
        <taxon>Viridiplantae</taxon>
        <taxon>Chlorophyta</taxon>
        <taxon>core chlorophytes</taxon>
        <taxon>Trebouxiophyceae</taxon>
        <taxon>Chlorellales</taxon>
        <taxon>Chlorellaceae</taxon>
        <taxon>Chlorella clade</taxon>
        <taxon>Chlorella</taxon>
    </lineage>
</organism>
<feature type="region of interest" description="Disordered" evidence="1">
    <location>
        <begin position="173"/>
        <end position="225"/>
    </location>
</feature>
<feature type="compositionally biased region" description="Polar residues" evidence="1">
    <location>
        <begin position="213"/>
        <end position="225"/>
    </location>
</feature>
<keyword evidence="3" id="KW-1185">Reference proteome</keyword>
<gene>
    <name evidence="2" type="ORF">D9Q98_001925</name>
</gene>
<evidence type="ECO:0000313" key="3">
    <source>
        <dbReference type="Proteomes" id="UP001055712"/>
    </source>
</evidence>
<reference evidence="2" key="1">
    <citation type="journal article" date="2019" name="Plant J.">
        <title>Chlorella vulgaris genome assembly and annotation reveals the molecular basis for metabolic acclimation to high light conditions.</title>
        <authorList>
            <person name="Cecchin M."/>
            <person name="Marcolungo L."/>
            <person name="Rossato M."/>
            <person name="Girolomoni L."/>
            <person name="Cosentino E."/>
            <person name="Cuine S."/>
            <person name="Li-Beisson Y."/>
            <person name="Delledonne M."/>
            <person name="Ballottari M."/>
        </authorList>
    </citation>
    <scope>NUCLEOTIDE SEQUENCE</scope>
    <source>
        <strain evidence="2">211/11P</strain>
    </source>
</reference>
<dbReference type="EMBL" id="SIDB01000002">
    <property type="protein sequence ID" value="KAI3435867.1"/>
    <property type="molecule type" value="Genomic_DNA"/>
</dbReference>
<sequence>MTGHVLQSGGAALAGKMKRGLQVFFGATTGGVDYFEVAGSTVIPADLITGKAEEEQRRLAKGKGKVTEDGEEEEQAAAAALAGQQRRARVKAKLMKFTAMALGSEASLEEVMGAAVPTPVPAPTPPPTDQHASCSRQGSIVLLHSRRPSACSSSSTVTDVELSLFAEPAGPSRSASGCSEWGRASGSSNYMPSGDDGHVVGSSSMAGAWDTAGPSSSSSNRIRYV</sequence>
<proteinExistence type="predicted"/>
<dbReference type="Proteomes" id="UP001055712">
    <property type="component" value="Unassembled WGS sequence"/>
</dbReference>
<dbReference type="AlphaFoldDB" id="A0A9D4TVJ6"/>
<evidence type="ECO:0000313" key="2">
    <source>
        <dbReference type="EMBL" id="KAI3435867.1"/>
    </source>
</evidence>
<accession>A0A9D4TVJ6</accession>
<comment type="caution">
    <text evidence="2">The sequence shown here is derived from an EMBL/GenBank/DDBJ whole genome shotgun (WGS) entry which is preliminary data.</text>
</comment>